<protein>
    <recommendedName>
        <fullName evidence="4">Transposase</fullName>
    </recommendedName>
</protein>
<accession>A0ABZ1GPY6</accession>
<gene>
    <name evidence="2" type="ORF">OIE73_16960</name>
</gene>
<organism evidence="2 3">
    <name type="scientific">Streptomyces hirsutus</name>
    <dbReference type="NCBI Taxonomy" id="35620"/>
    <lineage>
        <taxon>Bacteria</taxon>
        <taxon>Bacillati</taxon>
        <taxon>Actinomycetota</taxon>
        <taxon>Actinomycetes</taxon>
        <taxon>Kitasatosporales</taxon>
        <taxon>Streptomycetaceae</taxon>
        <taxon>Streptomyces</taxon>
    </lineage>
</organism>
<sequence>MRTPRFVEYAEVVPVVRAFCPYGSTTREGSGPGAPETAHPGPWDGAPAGPAATGGEIRVKHRDGDIVLLVIRTKPTAMPGVGFVTADMAVRPAGGPRAGRRAVQDA</sequence>
<dbReference type="RefSeq" id="WP_326753342.1">
    <property type="nucleotide sequence ID" value="NZ_CP109134.1"/>
</dbReference>
<feature type="region of interest" description="Disordered" evidence="1">
    <location>
        <begin position="22"/>
        <end position="55"/>
    </location>
</feature>
<feature type="compositionally biased region" description="Low complexity" evidence="1">
    <location>
        <begin position="38"/>
        <end position="55"/>
    </location>
</feature>
<keyword evidence="3" id="KW-1185">Reference proteome</keyword>
<reference evidence="2 3" key="1">
    <citation type="submission" date="2022-10" db="EMBL/GenBank/DDBJ databases">
        <title>The complete genomes of actinobacterial strains from the NBC collection.</title>
        <authorList>
            <person name="Joergensen T.S."/>
            <person name="Alvarez Arevalo M."/>
            <person name="Sterndorff E.B."/>
            <person name="Faurdal D."/>
            <person name="Vuksanovic O."/>
            <person name="Mourched A.-S."/>
            <person name="Charusanti P."/>
            <person name="Shaw S."/>
            <person name="Blin K."/>
            <person name="Weber T."/>
        </authorList>
    </citation>
    <scope>NUCLEOTIDE SEQUENCE [LARGE SCALE GENOMIC DNA]</scope>
    <source>
        <strain evidence="2 3">NBC 01753</strain>
    </source>
</reference>
<proteinExistence type="predicted"/>
<evidence type="ECO:0008006" key="4">
    <source>
        <dbReference type="Google" id="ProtNLM"/>
    </source>
</evidence>
<evidence type="ECO:0000256" key="1">
    <source>
        <dbReference type="SAM" id="MobiDB-lite"/>
    </source>
</evidence>
<evidence type="ECO:0000313" key="2">
    <source>
        <dbReference type="EMBL" id="WSD07285.1"/>
    </source>
</evidence>
<name>A0ABZ1GPY6_9ACTN</name>
<dbReference type="EMBL" id="CP109134">
    <property type="protein sequence ID" value="WSD07285.1"/>
    <property type="molecule type" value="Genomic_DNA"/>
</dbReference>
<evidence type="ECO:0000313" key="3">
    <source>
        <dbReference type="Proteomes" id="UP001335325"/>
    </source>
</evidence>
<dbReference type="Proteomes" id="UP001335325">
    <property type="component" value="Chromosome"/>
</dbReference>
<dbReference type="GeneID" id="91544294"/>